<evidence type="ECO:0000313" key="2">
    <source>
        <dbReference type="EMBL" id="MFH0250779.1"/>
    </source>
</evidence>
<dbReference type="Pfam" id="PF05685">
    <property type="entry name" value="Uma2"/>
    <property type="match status" value="1"/>
</dbReference>
<keyword evidence="2" id="KW-0378">Hydrolase</keyword>
<evidence type="ECO:0000313" key="3">
    <source>
        <dbReference type="Proteomes" id="UP001607069"/>
    </source>
</evidence>
<dbReference type="PANTHER" id="PTHR35400:SF3">
    <property type="entry name" value="SLL1072 PROTEIN"/>
    <property type="match status" value="1"/>
</dbReference>
<accession>A0ABW7HXY3</accession>
<protein>
    <submittedName>
        <fullName evidence="2">Uma2 family endonuclease</fullName>
    </submittedName>
</protein>
<organism evidence="2 3">
    <name type="scientific">Streptomyces chitinivorans</name>
    <dbReference type="NCBI Taxonomy" id="1257027"/>
    <lineage>
        <taxon>Bacteria</taxon>
        <taxon>Bacillati</taxon>
        <taxon>Actinomycetota</taxon>
        <taxon>Actinomycetes</taxon>
        <taxon>Kitasatosporales</taxon>
        <taxon>Streptomycetaceae</taxon>
        <taxon>Streptomyces</taxon>
    </lineage>
</organism>
<feature type="domain" description="Putative restriction endonuclease" evidence="1">
    <location>
        <begin position="8"/>
        <end position="165"/>
    </location>
</feature>
<sequence>MSEEMRRFEEIDTAFPDLRGEMIDGEIYIDAVVTSAHGQMVLAIASQLMPRWCVMTEVDTVYGGWHGRTLLRPDVSVAGPSYRGTRLKQFPADELLLVAEVVSESNPENDLDRKVGKYAVAGIPHHLVVNPVKGVCLLHSEPVGERYRAVRESEFGEPVPVGEPIGAVLDTTALYVY</sequence>
<name>A0ABW7HXY3_9ACTN</name>
<keyword evidence="3" id="KW-1185">Reference proteome</keyword>
<dbReference type="EMBL" id="JBIHMK010000097">
    <property type="protein sequence ID" value="MFH0250779.1"/>
    <property type="molecule type" value="Genomic_DNA"/>
</dbReference>
<reference evidence="2 3" key="1">
    <citation type="submission" date="2024-10" db="EMBL/GenBank/DDBJ databases">
        <authorList>
            <person name="Cho J.-C."/>
        </authorList>
    </citation>
    <scope>NUCLEOTIDE SEQUENCE [LARGE SCALE GENOMIC DNA]</scope>
    <source>
        <strain evidence="2 3">KCTC29696</strain>
    </source>
</reference>
<dbReference type="Proteomes" id="UP001607069">
    <property type="component" value="Unassembled WGS sequence"/>
</dbReference>
<dbReference type="GO" id="GO:0004519">
    <property type="term" value="F:endonuclease activity"/>
    <property type="evidence" value="ECO:0007669"/>
    <property type="project" value="UniProtKB-KW"/>
</dbReference>
<keyword evidence="2" id="KW-0255">Endonuclease</keyword>
<dbReference type="InterPro" id="IPR008538">
    <property type="entry name" value="Uma2"/>
</dbReference>
<dbReference type="CDD" id="cd06260">
    <property type="entry name" value="DUF820-like"/>
    <property type="match status" value="1"/>
</dbReference>
<dbReference type="Gene3D" id="3.90.1570.10">
    <property type="entry name" value="tt1808, chain A"/>
    <property type="match status" value="1"/>
</dbReference>
<evidence type="ECO:0000259" key="1">
    <source>
        <dbReference type="Pfam" id="PF05685"/>
    </source>
</evidence>
<gene>
    <name evidence="2" type="ORF">ACG5V6_21515</name>
</gene>
<dbReference type="RefSeq" id="WP_279950557.1">
    <property type="nucleotide sequence ID" value="NZ_BAABEN010000020.1"/>
</dbReference>
<dbReference type="InterPro" id="IPR012296">
    <property type="entry name" value="Nuclease_put_TT1808"/>
</dbReference>
<proteinExistence type="predicted"/>
<keyword evidence="2" id="KW-0540">Nuclease</keyword>
<dbReference type="PANTHER" id="PTHR35400">
    <property type="entry name" value="SLR1083 PROTEIN"/>
    <property type="match status" value="1"/>
</dbReference>
<dbReference type="SUPFAM" id="SSF52980">
    <property type="entry name" value="Restriction endonuclease-like"/>
    <property type="match status" value="1"/>
</dbReference>
<comment type="caution">
    <text evidence="2">The sequence shown here is derived from an EMBL/GenBank/DDBJ whole genome shotgun (WGS) entry which is preliminary data.</text>
</comment>
<dbReference type="InterPro" id="IPR011335">
    <property type="entry name" value="Restrct_endonuc-II-like"/>
</dbReference>